<dbReference type="GO" id="GO:0004672">
    <property type="term" value="F:protein kinase activity"/>
    <property type="evidence" value="ECO:0007669"/>
    <property type="project" value="InterPro"/>
</dbReference>
<protein>
    <recommendedName>
        <fullName evidence="1">Protein kinase domain-containing protein</fullName>
    </recommendedName>
</protein>
<organism evidence="2 3">
    <name type="scientific">Serendipita vermifera MAFF 305830</name>
    <dbReference type="NCBI Taxonomy" id="933852"/>
    <lineage>
        <taxon>Eukaryota</taxon>
        <taxon>Fungi</taxon>
        <taxon>Dikarya</taxon>
        <taxon>Basidiomycota</taxon>
        <taxon>Agaricomycotina</taxon>
        <taxon>Agaricomycetes</taxon>
        <taxon>Sebacinales</taxon>
        <taxon>Serendipitaceae</taxon>
        <taxon>Serendipita</taxon>
    </lineage>
</organism>
<dbReference type="AlphaFoldDB" id="A0A0C2XHB2"/>
<dbReference type="SUPFAM" id="SSF56112">
    <property type="entry name" value="Protein kinase-like (PK-like)"/>
    <property type="match status" value="1"/>
</dbReference>
<dbReference type="InterPro" id="IPR011009">
    <property type="entry name" value="Kinase-like_dom_sf"/>
</dbReference>
<evidence type="ECO:0000313" key="2">
    <source>
        <dbReference type="EMBL" id="KIM28487.1"/>
    </source>
</evidence>
<feature type="domain" description="Protein kinase" evidence="1">
    <location>
        <begin position="24"/>
        <end position="114"/>
    </location>
</feature>
<reference evidence="3" key="2">
    <citation type="submission" date="2015-01" db="EMBL/GenBank/DDBJ databases">
        <title>Evolutionary Origins and Diversification of the Mycorrhizal Mutualists.</title>
        <authorList>
            <consortium name="DOE Joint Genome Institute"/>
            <consortium name="Mycorrhizal Genomics Consortium"/>
            <person name="Kohler A."/>
            <person name="Kuo A."/>
            <person name="Nagy L.G."/>
            <person name="Floudas D."/>
            <person name="Copeland A."/>
            <person name="Barry K.W."/>
            <person name="Cichocki N."/>
            <person name="Veneault-Fourrey C."/>
            <person name="LaButti K."/>
            <person name="Lindquist E.A."/>
            <person name="Lipzen A."/>
            <person name="Lundell T."/>
            <person name="Morin E."/>
            <person name="Murat C."/>
            <person name="Riley R."/>
            <person name="Ohm R."/>
            <person name="Sun H."/>
            <person name="Tunlid A."/>
            <person name="Henrissat B."/>
            <person name="Grigoriev I.V."/>
            <person name="Hibbett D.S."/>
            <person name="Martin F."/>
        </authorList>
    </citation>
    <scope>NUCLEOTIDE SEQUENCE [LARGE SCALE GENOMIC DNA]</scope>
    <source>
        <strain evidence="3">MAFF 305830</strain>
    </source>
</reference>
<dbReference type="Gene3D" id="3.30.200.20">
    <property type="entry name" value="Phosphorylase Kinase, domain 1"/>
    <property type="match status" value="1"/>
</dbReference>
<proteinExistence type="predicted"/>
<sequence length="114" mass="12989">MRSFVKDPFEHLPEAPDLCGQVTIQDYKPVYSGPYSCVYRGTYKKEGQNVAVAVKILNELRGAALDSTLRKLKRERRTWGALRHPNILPLYGFIDTEEFFQPGSLISPEMAAER</sequence>
<dbReference type="PROSITE" id="PS50011">
    <property type="entry name" value="PROTEIN_KINASE_DOM"/>
    <property type="match status" value="1"/>
</dbReference>
<dbReference type="Pfam" id="PF07714">
    <property type="entry name" value="PK_Tyr_Ser-Thr"/>
    <property type="match status" value="1"/>
</dbReference>
<name>A0A0C2XHB2_SERVB</name>
<reference evidence="2 3" key="1">
    <citation type="submission" date="2014-04" db="EMBL/GenBank/DDBJ databases">
        <authorList>
            <consortium name="DOE Joint Genome Institute"/>
            <person name="Kuo A."/>
            <person name="Zuccaro A."/>
            <person name="Kohler A."/>
            <person name="Nagy L.G."/>
            <person name="Floudas D."/>
            <person name="Copeland A."/>
            <person name="Barry K.W."/>
            <person name="Cichocki N."/>
            <person name="Veneault-Fourrey C."/>
            <person name="LaButti K."/>
            <person name="Lindquist E.A."/>
            <person name="Lipzen A."/>
            <person name="Lundell T."/>
            <person name="Morin E."/>
            <person name="Murat C."/>
            <person name="Sun H."/>
            <person name="Tunlid A."/>
            <person name="Henrissat B."/>
            <person name="Grigoriev I.V."/>
            <person name="Hibbett D.S."/>
            <person name="Martin F."/>
            <person name="Nordberg H.P."/>
            <person name="Cantor M.N."/>
            <person name="Hua S.X."/>
        </authorList>
    </citation>
    <scope>NUCLEOTIDE SEQUENCE [LARGE SCALE GENOMIC DNA]</scope>
    <source>
        <strain evidence="2 3">MAFF 305830</strain>
    </source>
</reference>
<accession>A0A0C2XHB2</accession>
<gene>
    <name evidence="2" type="ORF">M408DRAFT_142784</name>
</gene>
<evidence type="ECO:0000259" key="1">
    <source>
        <dbReference type="PROSITE" id="PS50011"/>
    </source>
</evidence>
<dbReference type="OrthoDB" id="346907at2759"/>
<dbReference type="InterPro" id="IPR000719">
    <property type="entry name" value="Prot_kinase_dom"/>
</dbReference>
<dbReference type="GO" id="GO:0005524">
    <property type="term" value="F:ATP binding"/>
    <property type="evidence" value="ECO:0007669"/>
    <property type="project" value="InterPro"/>
</dbReference>
<dbReference type="Proteomes" id="UP000054097">
    <property type="component" value="Unassembled WGS sequence"/>
</dbReference>
<dbReference type="EMBL" id="KN824293">
    <property type="protein sequence ID" value="KIM28487.1"/>
    <property type="molecule type" value="Genomic_DNA"/>
</dbReference>
<keyword evidence="3" id="KW-1185">Reference proteome</keyword>
<dbReference type="HOGENOM" id="CLU_2098324_0_0_1"/>
<dbReference type="InterPro" id="IPR001245">
    <property type="entry name" value="Ser-Thr/Tyr_kinase_cat_dom"/>
</dbReference>
<evidence type="ECO:0000313" key="3">
    <source>
        <dbReference type="Proteomes" id="UP000054097"/>
    </source>
</evidence>